<evidence type="ECO:0000256" key="2">
    <source>
        <dbReference type="ARBA" id="ARBA00022692"/>
    </source>
</evidence>
<organism evidence="6 7">
    <name type="scientific">Mycena rosella</name>
    <name type="common">Pink bonnet</name>
    <name type="synonym">Agaricus rosellus</name>
    <dbReference type="NCBI Taxonomy" id="1033263"/>
    <lineage>
        <taxon>Eukaryota</taxon>
        <taxon>Fungi</taxon>
        <taxon>Dikarya</taxon>
        <taxon>Basidiomycota</taxon>
        <taxon>Agaricomycotina</taxon>
        <taxon>Agaricomycetes</taxon>
        <taxon>Agaricomycetidae</taxon>
        <taxon>Agaricales</taxon>
        <taxon>Marasmiineae</taxon>
        <taxon>Mycenaceae</taxon>
        <taxon>Mycena</taxon>
    </lineage>
</organism>
<proteinExistence type="predicted"/>
<dbReference type="GO" id="GO:0016765">
    <property type="term" value="F:transferase activity, transferring alkyl or aryl (other than methyl) groups"/>
    <property type="evidence" value="ECO:0007669"/>
    <property type="project" value="InterPro"/>
</dbReference>
<dbReference type="Gene3D" id="1.10.357.140">
    <property type="entry name" value="UbiA prenyltransferase"/>
    <property type="match status" value="1"/>
</dbReference>
<dbReference type="InterPro" id="IPR050475">
    <property type="entry name" value="Prenyltransferase_related"/>
</dbReference>
<dbReference type="InterPro" id="IPR000537">
    <property type="entry name" value="UbiA_prenyltransferase"/>
</dbReference>
<dbReference type="InterPro" id="IPR044878">
    <property type="entry name" value="UbiA_sf"/>
</dbReference>
<evidence type="ECO:0000256" key="5">
    <source>
        <dbReference type="SAM" id="Phobius"/>
    </source>
</evidence>
<evidence type="ECO:0000256" key="3">
    <source>
        <dbReference type="ARBA" id="ARBA00022989"/>
    </source>
</evidence>
<gene>
    <name evidence="6" type="ORF">B0H17DRAFT_878813</name>
</gene>
<dbReference type="PANTHER" id="PTHR42723:SF1">
    <property type="entry name" value="CHLOROPHYLL SYNTHASE, CHLOROPLASTIC"/>
    <property type="match status" value="1"/>
</dbReference>
<dbReference type="Proteomes" id="UP001221757">
    <property type="component" value="Unassembled WGS sequence"/>
</dbReference>
<protein>
    <submittedName>
        <fullName evidence="6">UbiA prenyltransferase family</fullName>
    </submittedName>
</protein>
<evidence type="ECO:0000313" key="6">
    <source>
        <dbReference type="EMBL" id="KAJ7705579.1"/>
    </source>
</evidence>
<feature type="transmembrane region" description="Helical" evidence="5">
    <location>
        <begin position="87"/>
        <end position="105"/>
    </location>
</feature>
<feature type="non-terminal residue" evidence="6">
    <location>
        <position position="1"/>
    </location>
</feature>
<reference evidence="6" key="1">
    <citation type="submission" date="2023-03" db="EMBL/GenBank/DDBJ databases">
        <title>Massive genome expansion in bonnet fungi (Mycena s.s.) driven by repeated elements and novel gene families across ecological guilds.</title>
        <authorList>
            <consortium name="Lawrence Berkeley National Laboratory"/>
            <person name="Harder C.B."/>
            <person name="Miyauchi S."/>
            <person name="Viragh M."/>
            <person name="Kuo A."/>
            <person name="Thoen E."/>
            <person name="Andreopoulos B."/>
            <person name="Lu D."/>
            <person name="Skrede I."/>
            <person name="Drula E."/>
            <person name="Henrissat B."/>
            <person name="Morin E."/>
            <person name="Kohler A."/>
            <person name="Barry K."/>
            <person name="LaButti K."/>
            <person name="Morin E."/>
            <person name="Salamov A."/>
            <person name="Lipzen A."/>
            <person name="Mereny Z."/>
            <person name="Hegedus B."/>
            <person name="Baldrian P."/>
            <person name="Stursova M."/>
            <person name="Weitz H."/>
            <person name="Taylor A."/>
            <person name="Grigoriev I.V."/>
            <person name="Nagy L.G."/>
            <person name="Martin F."/>
            <person name="Kauserud H."/>
        </authorList>
    </citation>
    <scope>NUCLEOTIDE SEQUENCE</scope>
    <source>
        <strain evidence="6">CBHHK067</strain>
    </source>
</reference>
<dbReference type="GO" id="GO:0016020">
    <property type="term" value="C:membrane"/>
    <property type="evidence" value="ECO:0007669"/>
    <property type="project" value="UniProtKB-SubCell"/>
</dbReference>
<keyword evidence="2 5" id="KW-0812">Transmembrane</keyword>
<name>A0AAD7GUI1_MYCRO</name>
<keyword evidence="3 5" id="KW-1133">Transmembrane helix</keyword>
<dbReference type="AlphaFoldDB" id="A0AAD7GUI1"/>
<evidence type="ECO:0000256" key="1">
    <source>
        <dbReference type="ARBA" id="ARBA00004141"/>
    </source>
</evidence>
<feature type="non-terminal residue" evidence="6">
    <location>
        <position position="148"/>
    </location>
</feature>
<evidence type="ECO:0000313" key="7">
    <source>
        <dbReference type="Proteomes" id="UP001221757"/>
    </source>
</evidence>
<evidence type="ECO:0000256" key="4">
    <source>
        <dbReference type="ARBA" id="ARBA00023136"/>
    </source>
</evidence>
<keyword evidence="4 5" id="KW-0472">Membrane</keyword>
<feature type="transmembrane region" description="Helical" evidence="5">
    <location>
        <begin position="52"/>
        <end position="75"/>
    </location>
</feature>
<sequence>SFVYFLLYIYAFDIANKINGVAEDRINKPDRPLSSGRVSLQGAYVRWYVTTAAHLVVGAAWGFLPWTALWIFITYTLASTAAIKPTFMFIGSLCLLQAAWGLVAPLTAHEWRWVLLLGWVFGIVASVQDMRDVEGDKVAGCCTLPIVL</sequence>
<keyword evidence="7" id="KW-1185">Reference proteome</keyword>
<comment type="caution">
    <text evidence="6">The sequence shown here is derived from an EMBL/GenBank/DDBJ whole genome shotgun (WGS) entry which is preliminary data.</text>
</comment>
<accession>A0AAD7GUI1</accession>
<comment type="subcellular location">
    <subcellularLocation>
        <location evidence="1">Membrane</location>
        <topology evidence="1">Multi-pass membrane protein</topology>
    </subcellularLocation>
</comment>
<dbReference type="Pfam" id="PF01040">
    <property type="entry name" value="UbiA"/>
    <property type="match status" value="1"/>
</dbReference>
<dbReference type="EMBL" id="JARKIE010000008">
    <property type="protein sequence ID" value="KAJ7705579.1"/>
    <property type="molecule type" value="Genomic_DNA"/>
</dbReference>
<dbReference type="PANTHER" id="PTHR42723">
    <property type="entry name" value="CHLOROPHYLL SYNTHASE"/>
    <property type="match status" value="1"/>
</dbReference>